<evidence type="ECO:0000256" key="2">
    <source>
        <dbReference type="ARBA" id="ARBA00023002"/>
    </source>
</evidence>
<dbReference type="KEGG" id="pfy:PFICI_00340"/>
<evidence type="ECO:0000313" key="5">
    <source>
        <dbReference type="Proteomes" id="UP000030651"/>
    </source>
</evidence>
<dbReference type="InterPro" id="IPR020843">
    <property type="entry name" value="ER"/>
</dbReference>
<dbReference type="InParanoid" id="W3XM03"/>
<dbReference type="RefSeq" id="XP_007827112.1">
    <property type="nucleotide sequence ID" value="XM_007828921.1"/>
</dbReference>
<proteinExistence type="inferred from homology"/>
<dbReference type="EMBL" id="KI912109">
    <property type="protein sequence ID" value="ETS86512.1"/>
    <property type="molecule type" value="Genomic_DNA"/>
</dbReference>
<comment type="similarity">
    <text evidence="1">Belongs to the zinc-containing alcohol dehydrogenase family.</text>
</comment>
<dbReference type="InterPro" id="IPR036291">
    <property type="entry name" value="NAD(P)-bd_dom_sf"/>
</dbReference>
<dbReference type="GO" id="GO:0016651">
    <property type="term" value="F:oxidoreductase activity, acting on NAD(P)H"/>
    <property type="evidence" value="ECO:0007669"/>
    <property type="project" value="InterPro"/>
</dbReference>
<dbReference type="SMART" id="SM00829">
    <property type="entry name" value="PKS_ER"/>
    <property type="match status" value="1"/>
</dbReference>
<evidence type="ECO:0000313" key="4">
    <source>
        <dbReference type="EMBL" id="ETS86512.1"/>
    </source>
</evidence>
<evidence type="ECO:0000259" key="3">
    <source>
        <dbReference type="SMART" id="SM00829"/>
    </source>
</evidence>
<dbReference type="SUPFAM" id="SSF51735">
    <property type="entry name" value="NAD(P)-binding Rossmann-fold domains"/>
    <property type="match status" value="1"/>
</dbReference>
<sequence>MAVPANRAVWQDTFGVPGVIRDCSLPTSDGLGHDKVLIKVHAWAINPCDHMLQDRNMAQYPVILGCDVAGTVEAVAPGSAATANFSIGDRVFGFNFNNGFQDYVTVEHKLIARIPSGMEYRDVVGFGLCSATSAMFLFGKNYLHLDIPQLGAAKKEKSVLIWGGSSSVGSNAIQLAAAAGYNIISTCSKRNFDYVKGLGAVQVFDYNDLGVTEKIAAELDKGECAGIFMAAGLEDGNVAAMKVASAVKQKVKFASSNFIANLEDVPEGVDIKQLTPETIVPFPKCWFETTKATFEGYLPEALAKVVYKVAPPPLVVNRKGLEGIQEAIDIQRAISERGQEGVKEAFERAEDGFKQERTSVIKVVVERP</sequence>
<accession>W3XM03</accession>
<gene>
    <name evidence="4" type="ORF">PFICI_00340</name>
</gene>
<evidence type="ECO:0000256" key="1">
    <source>
        <dbReference type="ARBA" id="ARBA00008072"/>
    </source>
</evidence>
<dbReference type="PANTHER" id="PTHR45348:SF2">
    <property type="entry name" value="ZINC-TYPE ALCOHOL DEHYDROGENASE-LIKE PROTEIN C2E1P3.01"/>
    <property type="match status" value="1"/>
</dbReference>
<reference evidence="5" key="1">
    <citation type="journal article" date="2015" name="BMC Genomics">
        <title>Genomic and transcriptomic analysis of the endophytic fungus Pestalotiopsis fici reveals its lifestyle and high potential for synthesis of natural products.</title>
        <authorList>
            <person name="Wang X."/>
            <person name="Zhang X."/>
            <person name="Liu L."/>
            <person name="Xiang M."/>
            <person name="Wang W."/>
            <person name="Sun X."/>
            <person name="Che Y."/>
            <person name="Guo L."/>
            <person name="Liu G."/>
            <person name="Guo L."/>
            <person name="Wang C."/>
            <person name="Yin W.B."/>
            <person name="Stadler M."/>
            <person name="Zhang X."/>
            <person name="Liu X."/>
        </authorList>
    </citation>
    <scope>NUCLEOTIDE SEQUENCE [LARGE SCALE GENOMIC DNA]</scope>
    <source>
        <strain evidence="5">W106-1 / CGMCC3.15140</strain>
    </source>
</reference>
<keyword evidence="2" id="KW-0560">Oxidoreductase</keyword>
<dbReference type="InterPro" id="IPR047122">
    <property type="entry name" value="Trans-enoyl_RdTase-like"/>
</dbReference>
<dbReference type="Pfam" id="PF08240">
    <property type="entry name" value="ADH_N"/>
    <property type="match status" value="1"/>
</dbReference>
<dbReference type="CDD" id="cd08249">
    <property type="entry name" value="enoyl_reductase_like"/>
    <property type="match status" value="1"/>
</dbReference>
<dbReference type="GeneID" id="19265353"/>
<protein>
    <recommendedName>
        <fullName evidence="3">Enoyl reductase (ER) domain-containing protein</fullName>
    </recommendedName>
</protein>
<dbReference type="HOGENOM" id="CLU_026673_16_5_1"/>
<feature type="domain" description="Enoyl reductase (ER)" evidence="3">
    <location>
        <begin position="18"/>
        <end position="365"/>
    </location>
</feature>
<dbReference type="Gene3D" id="3.40.50.720">
    <property type="entry name" value="NAD(P)-binding Rossmann-like Domain"/>
    <property type="match status" value="1"/>
</dbReference>
<dbReference type="eggNOG" id="KOG1198">
    <property type="taxonomic scope" value="Eukaryota"/>
</dbReference>
<keyword evidence="5" id="KW-1185">Reference proteome</keyword>
<name>W3XM03_PESFW</name>
<dbReference type="InterPro" id="IPR013154">
    <property type="entry name" value="ADH-like_N"/>
</dbReference>
<organism evidence="4 5">
    <name type="scientific">Pestalotiopsis fici (strain W106-1 / CGMCC3.15140)</name>
    <dbReference type="NCBI Taxonomy" id="1229662"/>
    <lineage>
        <taxon>Eukaryota</taxon>
        <taxon>Fungi</taxon>
        <taxon>Dikarya</taxon>
        <taxon>Ascomycota</taxon>
        <taxon>Pezizomycotina</taxon>
        <taxon>Sordariomycetes</taxon>
        <taxon>Xylariomycetidae</taxon>
        <taxon>Amphisphaeriales</taxon>
        <taxon>Sporocadaceae</taxon>
        <taxon>Pestalotiopsis</taxon>
    </lineage>
</organism>
<dbReference type="PANTHER" id="PTHR45348">
    <property type="entry name" value="HYPOTHETICAL OXIDOREDUCTASE (EUROFUNG)"/>
    <property type="match status" value="1"/>
</dbReference>
<dbReference type="SUPFAM" id="SSF50129">
    <property type="entry name" value="GroES-like"/>
    <property type="match status" value="1"/>
</dbReference>
<dbReference type="AlphaFoldDB" id="W3XM03"/>
<dbReference type="Proteomes" id="UP000030651">
    <property type="component" value="Unassembled WGS sequence"/>
</dbReference>
<dbReference type="InterPro" id="IPR011032">
    <property type="entry name" value="GroES-like_sf"/>
</dbReference>
<dbReference type="STRING" id="1229662.W3XM03"/>
<dbReference type="OrthoDB" id="48317at2759"/>
<dbReference type="OMA" id="WAMNPAD"/>
<dbReference type="Gene3D" id="3.90.180.10">
    <property type="entry name" value="Medium-chain alcohol dehydrogenases, catalytic domain"/>
    <property type="match status" value="1"/>
</dbReference>